<organism evidence="2 3">
    <name type="scientific">Banduia mediterranea</name>
    <dbReference type="NCBI Taxonomy" id="3075609"/>
    <lineage>
        <taxon>Bacteria</taxon>
        <taxon>Pseudomonadati</taxon>
        <taxon>Pseudomonadota</taxon>
        <taxon>Gammaproteobacteria</taxon>
        <taxon>Nevskiales</taxon>
        <taxon>Algiphilaceae</taxon>
        <taxon>Banduia</taxon>
    </lineage>
</organism>
<keyword evidence="1" id="KW-0812">Transmembrane</keyword>
<evidence type="ECO:0000256" key="1">
    <source>
        <dbReference type="SAM" id="Phobius"/>
    </source>
</evidence>
<dbReference type="Proteomes" id="UP001254608">
    <property type="component" value="Unassembled WGS sequence"/>
</dbReference>
<evidence type="ECO:0000313" key="3">
    <source>
        <dbReference type="Proteomes" id="UP001254608"/>
    </source>
</evidence>
<reference evidence="2 3" key="1">
    <citation type="submission" date="2023-09" db="EMBL/GenBank/DDBJ databases">
        <authorList>
            <person name="Rey-Velasco X."/>
        </authorList>
    </citation>
    <scope>NUCLEOTIDE SEQUENCE [LARGE SCALE GENOMIC DNA]</scope>
    <source>
        <strain evidence="2 3">W345</strain>
    </source>
</reference>
<sequence length="359" mass="39846">MNQRQPAPSSIAQAIVCGLCGWLGLQNLPLIQGGDIRWLPAMLFAVSAMAGIALTSRILLIVARLLDWLAAQQPKDRKNSVEWARFKDLKPEISKKPVGPFWGVLPDKPDVGLFIDFQSNAYAVAPSGTGKGINKTINDLLSVRGDKVSVDFKGEQATMLKRRFEGALRRADFKQLGNPPSAYLNLQRDPSQAGINDDRARRYLQAFGDYLGHQEPIISRTLLSFLTFVRDLNGGVMSAFYKGNKVDSPDQKQKSEQSAIEMLNAVVGKLEARIAEIEGRGNHIKVDDREETWLDAPACSLRYRPQRYCAPSARAWSESRRGLCRWLHTIGLGPTLGNRKRSHGCCPSTIGNSEQSMRK</sequence>
<dbReference type="EMBL" id="JAVRIC010000039">
    <property type="protein sequence ID" value="MDT0499174.1"/>
    <property type="molecule type" value="Genomic_DNA"/>
</dbReference>
<comment type="caution">
    <text evidence="2">The sequence shown here is derived from an EMBL/GenBank/DDBJ whole genome shotgun (WGS) entry which is preliminary data.</text>
</comment>
<keyword evidence="1" id="KW-0472">Membrane</keyword>
<keyword evidence="1" id="KW-1133">Transmembrane helix</keyword>
<proteinExistence type="predicted"/>
<keyword evidence="3" id="KW-1185">Reference proteome</keyword>
<dbReference type="RefSeq" id="WP_311366584.1">
    <property type="nucleotide sequence ID" value="NZ_JAVRIC010000039.1"/>
</dbReference>
<name>A0ABU2WMR3_9GAMM</name>
<accession>A0ABU2WMR3</accession>
<evidence type="ECO:0000313" key="2">
    <source>
        <dbReference type="EMBL" id="MDT0499174.1"/>
    </source>
</evidence>
<feature type="transmembrane region" description="Helical" evidence="1">
    <location>
        <begin position="43"/>
        <end position="66"/>
    </location>
</feature>
<gene>
    <name evidence="2" type="ORF">RM530_17665</name>
</gene>
<protein>
    <submittedName>
        <fullName evidence="2">Uncharacterized protein</fullName>
    </submittedName>
</protein>